<evidence type="ECO:0000313" key="2">
    <source>
        <dbReference type="Proteomes" id="UP000789920"/>
    </source>
</evidence>
<feature type="non-terminal residue" evidence="1">
    <location>
        <position position="66"/>
    </location>
</feature>
<dbReference type="EMBL" id="CAJVQC010108884">
    <property type="protein sequence ID" value="CAG8834339.1"/>
    <property type="molecule type" value="Genomic_DNA"/>
</dbReference>
<name>A0ACA9SBB1_9GLOM</name>
<organism evidence="1 2">
    <name type="scientific">Racocetra persica</name>
    <dbReference type="NCBI Taxonomy" id="160502"/>
    <lineage>
        <taxon>Eukaryota</taxon>
        <taxon>Fungi</taxon>
        <taxon>Fungi incertae sedis</taxon>
        <taxon>Mucoromycota</taxon>
        <taxon>Glomeromycotina</taxon>
        <taxon>Glomeromycetes</taxon>
        <taxon>Diversisporales</taxon>
        <taxon>Gigasporaceae</taxon>
        <taxon>Racocetra</taxon>
    </lineage>
</organism>
<protein>
    <submittedName>
        <fullName evidence="1">22771_t:CDS:1</fullName>
    </submittedName>
</protein>
<feature type="non-terminal residue" evidence="1">
    <location>
        <position position="1"/>
    </location>
</feature>
<accession>A0ACA9SBB1</accession>
<evidence type="ECO:0000313" key="1">
    <source>
        <dbReference type="EMBL" id="CAG8834339.1"/>
    </source>
</evidence>
<comment type="caution">
    <text evidence="1">The sequence shown here is derived from an EMBL/GenBank/DDBJ whole genome shotgun (WGS) entry which is preliminary data.</text>
</comment>
<gene>
    <name evidence="1" type="ORF">RPERSI_LOCUS29164</name>
</gene>
<keyword evidence="2" id="KW-1185">Reference proteome</keyword>
<reference evidence="1" key="1">
    <citation type="submission" date="2021-06" db="EMBL/GenBank/DDBJ databases">
        <authorList>
            <person name="Kallberg Y."/>
            <person name="Tangrot J."/>
            <person name="Rosling A."/>
        </authorList>
    </citation>
    <scope>NUCLEOTIDE SEQUENCE</scope>
    <source>
        <strain evidence="1">MA461A</strain>
    </source>
</reference>
<dbReference type="Proteomes" id="UP000789920">
    <property type="component" value="Unassembled WGS sequence"/>
</dbReference>
<proteinExistence type="predicted"/>
<sequence>SYCLYCFEFLNNSIKELSRSYNERFRMNENVDIWVDSETQPESDTSDVEPVKECVEIDERLKKRIA</sequence>